<dbReference type="PANTHER" id="PTHR14359:SF6">
    <property type="entry name" value="PHOSPHOPANTOTHENOYLCYSTEINE DECARBOXYLASE"/>
    <property type="match status" value="1"/>
</dbReference>
<evidence type="ECO:0000313" key="4">
    <source>
        <dbReference type="EMBL" id="KAK6535223.1"/>
    </source>
</evidence>
<feature type="domain" description="Flavoprotein" evidence="3">
    <location>
        <begin position="29"/>
        <end position="244"/>
    </location>
</feature>
<dbReference type="Proteomes" id="UP001365542">
    <property type="component" value="Unassembled WGS sequence"/>
</dbReference>
<dbReference type="Gene3D" id="3.40.50.1950">
    <property type="entry name" value="Flavin prenyltransferase-like"/>
    <property type="match status" value="1"/>
</dbReference>
<gene>
    <name evidence="4" type="ORF">TWF694_001691</name>
</gene>
<dbReference type="GO" id="GO:0004633">
    <property type="term" value="F:phosphopantothenoylcysteine decarboxylase activity"/>
    <property type="evidence" value="ECO:0007669"/>
    <property type="project" value="TreeGrafter"/>
</dbReference>
<protein>
    <recommendedName>
        <fullName evidence="3">Flavoprotein domain-containing protein</fullName>
    </recommendedName>
</protein>
<dbReference type="AlphaFoldDB" id="A0AAV9X3J4"/>
<organism evidence="4 5">
    <name type="scientific">Orbilia ellipsospora</name>
    <dbReference type="NCBI Taxonomy" id="2528407"/>
    <lineage>
        <taxon>Eukaryota</taxon>
        <taxon>Fungi</taxon>
        <taxon>Dikarya</taxon>
        <taxon>Ascomycota</taxon>
        <taxon>Pezizomycotina</taxon>
        <taxon>Orbiliomycetes</taxon>
        <taxon>Orbiliales</taxon>
        <taxon>Orbiliaceae</taxon>
        <taxon>Orbilia</taxon>
    </lineage>
</organism>
<dbReference type="Pfam" id="PF02441">
    <property type="entry name" value="Flavoprotein"/>
    <property type="match status" value="1"/>
</dbReference>
<dbReference type="SUPFAM" id="SSF52507">
    <property type="entry name" value="Homo-oligomeric flavin-containing Cys decarboxylases, HFCD"/>
    <property type="match status" value="1"/>
</dbReference>
<name>A0AAV9X3J4_9PEZI</name>
<evidence type="ECO:0000313" key="5">
    <source>
        <dbReference type="Proteomes" id="UP001365542"/>
    </source>
</evidence>
<dbReference type="EMBL" id="JAVHJO010000010">
    <property type="protein sequence ID" value="KAK6535223.1"/>
    <property type="molecule type" value="Genomic_DNA"/>
</dbReference>
<sequence length="263" mass="29280">MPSHATPFDIPTPQTAFQASLHADDSKTHILLAATGSVASIKIPLILSALSKYSNTSVRLILTTASLLFLPPLHQLLKIPNLDGIHLDHHEWPTALHSPSLVQELGTEILSIPDSDSNSNSLQESSIWSKVGDPILHIELRRWADILLVAPLSANSLAKVVNGFSDNLLLSVIRAWDTSKPIAVAPAMNTMMWEHPISKTQINVLENEWKWFRVLRPVEKTLACGDSGSGAMKEWSELVRWLAEEMHLEPLEPVRRKRSQERL</sequence>
<dbReference type="PANTHER" id="PTHR14359">
    <property type="entry name" value="HOMO-OLIGOMERIC FLAVIN CONTAINING CYS DECARBOXYLASE FAMILY"/>
    <property type="match status" value="1"/>
</dbReference>
<proteinExistence type="inferred from homology"/>
<keyword evidence="1" id="KW-0173">Coenzyme A biosynthesis</keyword>
<dbReference type="InterPro" id="IPR003382">
    <property type="entry name" value="Flavoprotein"/>
</dbReference>
<dbReference type="GO" id="GO:0071513">
    <property type="term" value="C:phosphopantothenoylcysteine decarboxylase complex"/>
    <property type="evidence" value="ECO:0007669"/>
    <property type="project" value="TreeGrafter"/>
</dbReference>
<dbReference type="InterPro" id="IPR036551">
    <property type="entry name" value="Flavin_trans-like"/>
</dbReference>
<dbReference type="GO" id="GO:0015937">
    <property type="term" value="P:coenzyme A biosynthetic process"/>
    <property type="evidence" value="ECO:0007669"/>
    <property type="project" value="UniProtKB-KW"/>
</dbReference>
<comment type="caution">
    <text evidence="4">The sequence shown here is derived from an EMBL/GenBank/DDBJ whole genome shotgun (WGS) entry which is preliminary data.</text>
</comment>
<evidence type="ECO:0000256" key="1">
    <source>
        <dbReference type="ARBA" id="ARBA00022993"/>
    </source>
</evidence>
<comment type="similarity">
    <text evidence="2">Belongs to the HFCD (homooligomeric flavin containing Cys decarboxylase) superfamily.</text>
</comment>
<evidence type="ECO:0000259" key="3">
    <source>
        <dbReference type="Pfam" id="PF02441"/>
    </source>
</evidence>
<evidence type="ECO:0000256" key="2">
    <source>
        <dbReference type="ARBA" id="ARBA00038350"/>
    </source>
</evidence>
<keyword evidence="5" id="KW-1185">Reference proteome</keyword>
<accession>A0AAV9X3J4</accession>
<reference evidence="4 5" key="1">
    <citation type="submission" date="2019-10" db="EMBL/GenBank/DDBJ databases">
        <authorList>
            <person name="Palmer J.M."/>
        </authorList>
    </citation>
    <scope>NUCLEOTIDE SEQUENCE [LARGE SCALE GENOMIC DNA]</scope>
    <source>
        <strain evidence="4 5">TWF694</strain>
    </source>
</reference>
<dbReference type="GO" id="GO:0010181">
    <property type="term" value="F:FMN binding"/>
    <property type="evidence" value="ECO:0007669"/>
    <property type="project" value="TreeGrafter"/>
</dbReference>